<comment type="caution">
    <text evidence="1">The sequence shown here is derived from an EMBL/GenBank/DDBJ whole genome shotgun (WGS) entry which is preliminary data.</text>
</comment>
<protein>
    <submittedName>
        <fullName evidence="1">Uncharacterized protein</fullName>
    </submittedName>
</protein>
<dbReference type="AlphaFoldDB" id="A0A0E2HFK4"/>
<dbReference type="EMBL" id="AGYR01000005">
    <property type="protein sequence ID" value="ENZ19150.1"/>
    <property type="molecule type" value="Genomic_DNA"/>
</dbReference>
<reference evidence="1 2" key="1">
    <citation type="submission" date="2013-01" db="EMBL/GenBank/DDBJ databases">
        <title>The Genome Sequence of Clostridium clostridioforme 90A8.</title>
        <authorList>
            <consortium name="The Broad Institute Genome Sequencing Platform"/>
            <person name="Earl A."/>
            <person name="Ward D."/>
            <person name="Feldgarden M."/>
            <person name="Gevers D."/>
            <person name="Courvalin P."/>
            <person name="Lambert T."/>
            <person name="Walker B."/>
            <person name="Young S.K."/>
            <person name="Zeng Q."/>
            <person name="Gargeya S."/>
            <person name="Fitzgerald M."/>
            <person name="Haas B."/>
            <person name="Abouelleil A."/>
            <person name="Alvarado L."/>
            <person name="Arachchi H.M."/>
            <person name="Berlin A.M."/>
            <person name="Chapman S.B."/>
            <person name="Dewar J."/>
            <person name="Goldberg J."/>
            <person name="Griggs A."/>
            <person name="Gujja S."/>
            <person name="Hansen M."/>
            <person name="Howarth C."/>
            <person name="Imamovic A."/>
            <person name="Larimer J."/>
            <person name="McCowan C."/>
            <person name="Murphy C."/>
            <person name="Neiman D."/>
            <person name="Pearson M."/>
            <person name="Priest M."/>
            <person name="Roberts A."/>
            <person name="Saif S."/>
            <person name="Shea T."/>
            <person name="Sisk P."/>
            <person name="Sykes S."/>
            <person name="Wortman J."/>
            <person name="Nusbaum C."/>
            <person name="Birren B."/>
        </authorList>
    </citation>
    <scope>NUCLEOTIDE SEQUENCE [LARGE SCALE GENOMIC DNA]</scope>
    <source>
        <strain evidence="1 2">90A8</strain>
    </source>
</reference>
<evidence type="ECO:0000313" key="2">
    <source>
        <dbReference type="Proteomes" id="UP000013085"/>
    </source>
</evidence>
<proteinExistence type="predicted"/>
<dbReference type="RefSeq" id="WP_002304315.1">
    <property type="nucleotide sequence ID" value="NZ_KB850987.1"/>
</dbReference>
<dbReference type="Proteomes" id="UP000013085">
    <property type="component" value="Unassembled WGS sequence"/>
</dbReference>
<name>A0A0E2HFK4_9FIRM</name>
<organism evidence="1 2">
    <name type="scientific">[Clostridium] clostridioforme 90A8</name>
    <dbReference type="NCBI Taxonomy" id="999408"/>
    <lineage>
        <taxon>Bacteria</taxon>
        <taxon>Bacillati</taxon>
        <taxon>Bacillota</taxon>
        <taxon>Clostridia</taxon>
        <taxon>Lachnospirales</taxon>
        <taxon>Lachnospiraceae</taxon>
        <taxon>Enterocloster</taxon>
    </lineage>
</organism>
<accession>A0A0E2HFK4</accession>
<evidence type="ECO:0000313" key="1">
    <source>
        <dbReference type="EMBL" id="ENZ19150.1"/>
    </source>
</evidence>
<dbReference type="HOGENOM" id="CLU_132533_0_0_9"/>
<dbReference type="PATRIC" id="fig|999408.3.peg.570"/>
<dbReference type="GeneID" id="86056968"/>
<sequence>MFTPKNIQGALEELYDLCDPDYMVDMLVNYSEEFDDISPALLAKSFQKNAEMISEYRVLSSAGEGIDYQGKVLLNSRAVRLLSYVEDMSGDEKVRTIQSKELWLAEDMTFYVVSCMSTITMDKEEAICLNEHRSVVTTVECEDDIFFDMGSLICELDDICLFELLADVDATIYEL</sequence>
<gene>
    <name evidence="1" type="ORF">HMPREF1090_00533</name>
</gene>